<evidence type="ECO:0000256" key="1">
    <source>
        <dbReference type="SAM" id="Phobius"/>
    </source>
</evidence>
<dbReference type="AlphaFoldDB" id="A0A834YG98"/>
<keyword evidence="1" id="KW-0812">Transmembrane</keyword>
<dbReference type="PANTHER" id="PTHR12959:SF11">
    <property type="entry name" value="GPI TRANSAMIDASE COMPONENT PIG-T"/>
    <property type="match status" value="1"/>
</dbReference>
<feature type="chain" id="PRO_5032498853" description="GPI transamidase component PIG-T" evidence="2">
    <location>
        <begin position="24"/>
        <end position="628"/>
    </location>
</feature>
<reference evidence="3 4" key="1">
    <citation type="submission" date="2020-04" db="EMBL/GenBank/DDBJ databases">
        <title>Plant Genome Project.</title>
        <authorList>
            <person name="Zhang R.-G."/>
        </authorList>
    </citation>
    <scope>NUCLEOTIDE SEQUENCE [LARGE SCALE GENOMIC DNA]</scope>
    <source>
        <strain evidence="3">YNK0</strain>
        <tissue evidence="3">Leaf</tissue>
    </source>
</reference>
<accession>A0A834YG98</accession>
<dbReference type="EMBL" id="JABCRI010000020">
    <property type="protein sequence ID" value="KAF8388439.1"/>
    <property type="molecule type" value="Genomic_DNA"/>
</dbReference>
<gene>
    <name evidence="3" type="ORF">HHK36_027109</name>
</gene>
<dbReference type="OMA" id="NHGHYIG"/>
<feature type="transmembrane region" description="Helical" evidence="1">
    <location>
        <begin position="571"/>
        <end position="592"/>
    </location>
</feature>
<organism evidence="3 4">
    <name type="scientific">Tetracentron sinense</name>
    <name type="common">Spur-leaf</name>
    <dbReference type="NCBI Taxonomy" id="13715"/>
    <lineage>
        <taxon>Eukaryota</taxon>
        <taxon>Viridiplantae</taxon>
        <taxon>Streptophyta</taxon>
        <taxon>Embryophyta</taxon>
        <taxon>Tracheophyta</taxon>
        <taxon>Spermatophyta</taxon>
        <taxon>Magnoliopsida</taxon>
        <taxon>Trochodendrales</taxon>
        <taxon>Trochodendraceae</taxon>
        <taxon>Tetracentron</taxon>
    </lineage>
</organism>
<dbReference type="GO" id="GO:0016255">
    <property type="term" value="P:attachment of GPI anchor to protein"/>
    <property type="evidence" value="ECO:0007669"/>
    <property type="project" value="InterPro"/>
</dbReference>
<dbReference type="InterPro" id="IPR007245">
    <property type="entry name" value="PIG-T"/>
</dbReference>
<comment type="caution">
    <text evidence="3">The sequence shown here is derived from an EMBL/GenBank/DDBJ whole genome shotgun (WGS) entry which is preliminary data.</text>
</comment>
<keyword evidence="1" id="KW-0472">Membrane</keyword>
<protein>
    <recommendedName>
        <fullName evidence="5">GPI transamidase component PIG-T</fullName>
    </recommendedName>
</protein>
<evidence type="ECO:0000313" key="4">
    <source>
        <dbReference type="Proteomes" id="UP000655225"/>
    </source>
</evidence>
<evidence type="ECO:0000313" key="3">
    <source>
        <dbReference type="EMBL" id="KAF8388439.1"/>
    </source>
</evidence>
<keyword evidence="1" id="KW-1133">Transmembrane helix</keyword>
<proteinExistence type="predicted"/>
<name>A0A834YG98_TETSI</name>
<dbReference type="GO" id="GO:0042765">
    <property type="term" value="C:GPI-anchor transamidase complex"/>
    <property type="evidence" value="ECO:0007669"/>
    <property type="project" value="InterPro"/>
</dbReference>
<evidence type="ECO:0008006" key="5">
    <source>
        <dbReference type="Google" id="ProtNLM"/>
    </source>
</evidence>
<dbReference type="PANTHER" id="PTHR12959">
    <property type="entry name" value="GPI TRANSAMIDASE COMPONENT PIG-T-RELATED"/>
    <property type="match status" value="1"/>
</dbReference>
<dbReference type="Pfam" id="PF04113">
    <property type="entry name" value="Gpi16"/>
    <property type="match status" value="1"/>
</dbReference>
<feature type="signal peptide" evidence="2">
    <location>
        <begin position="1"/>
        <end position="23"/>
    </location>
</feature>
<dbReference type="OrthoDB" id="331263at2759"/>
<dbReference type="Proteomes" id="UP000655225">
    <property type="component" value="Unassembled WGS sequence"/>
</dbReference>
<keyword evidence="4" id="KW-1185">Reference proteome</keyword>
<sequence>MAFLRSILFFVLLLHGFFSPIFAGSVGEEEFSEELLLKPLPDRKVLANFHFETRAPPTDIHGRHHRLFPKAIYQLVQKFRVREMELSFTQGRWNYEQWGGFDPVSSSNAKPPGVELWAAFDVPPDQVDATWKNLTHTLSGLFCASINFLESSTAYSAPDWAFRPFSGSLRYGALPREAVCTENLTPWLKLLPCRDKAGLAAIMDRPSIYRGFYHSQRLRLISTEFGSHEGVDSGIVLEQTLTVVLQPVAQRNSMTYSSGSVLQPTWSISSIFGRKVGGSCVLAKHSTVFLELDRGLVAELKKLQREDGKFEVYDAVSEGSWSNPGFELSVTPDRVIKEVNSLHSESSSILFEFSLEKYSYSEPFDVWFRWKLPVVWSCLQAPFHVSRFLMGSGNERGSIAISLKSTELSEGFHVSDAIGDGCRLRVDVFQIVPWYVKVYFHTLQVFVDGQPQIVTDVVEKIRVSPSEDKVSPGVLEMVLKFPCSVRSAALTTEFDKGFLHIDEYPPDANQGFDIPSAVISFPDFQASVHFLEENSSNNSPILSKFQESNPVLSYTEVLLVPLTTPDFSMPYNVITITCTVFALYFGSLLNVLRRRVGEEERFLKSKEIAPCRCHKDWSAIQIVRQAKR</sequence>
<evidence type="ECO:0000256" key="2">
    <source>
        <dbReference type="SAM" id="SignalP"/>
    </source>
</evidence>
<keyword evidence="2" id="KW-0732">Signal</keyword>